<accession>A0A6L4WNU3</accession>
<dbReference type="AlphaFoldDB" id="A0A6L4WNU3"/>
<dbReference type="Proteomes" id="UP000461010">
    <property type="component" value="Unassembled WGS sequence"/>
</dbReference>
<dbReference type="Gene3D" id="3.40.190.10">
    <property type="entry name" value="Periplasmic binding protein-like II"/>
    <property type="match status" value="2"/>
</dbReference>
<dbReference type="EMBL" id="WFKK01000066">
    <property type="protein sequence ID" value="KAB7885033.1"/>
    <property type="molecule type" value="Genomic_DNA"/>
</dbReference>
<dbReference type="PANTHER" id="PTHR35841:SF1">
    <property type="entry name" value="PHOSPHONATES-BINDING PERIPLASMIC PROTEIN"/>
    <property type="match status" value="1"/>
</dbReference>
<protein>
    <submittedName>
        <fullName evidence="1">PhnD/SsuA/transferrin family substrate-binding protein</fullName>
    </submittedName>
</protein>
<evidence type="ECO:0000313" key="3">
    <source>
        <dbReference type="Proteomes" id="UP000461010"/>
    </source>
</evidence>
<evidence type="ECO:0000313" key="1">
    <source>
        <dbReference type="EMBL" id="KAB7885033.1"/>
    </source>
</evidence>
<name>A0A6L4WNU3_9BACT</name>
<dbReference type="SUPFAM" id="SSF53850">
    <property type="entry name" value="Periplasmic binding protein-like II"/>
    <property type="match status" value="1"/>
</dbReference>
<dbReference type="EMBL" id="WFKJ01000031">
    <property type="protein sequence ID" value="KAB7889827.1"/>
    <property type="molecule type" value="Genomic_DNA"/>
</dbReference>
<evidence type="ECO:0000313" key="2">
    <source>
        <dbReference type="EMBL" id="KAB7889827.1"/>
    </source>
</evidence>
<sequence length="257" mass="29641">MALLLITTYAFSTDLVLGVVPQQSPLKLSKKWLIVTNYLKEQTGINVVFKTERSIPNFEKELYNGKYDIAYMNPYHFVVANKEASFTAFIRAQKNIQGIVLSKEKKVDFSKENLKGKVFLFPAPNAFAATLLPKYEFKNKFDFDIDKEAKVLYVNSHDSVYKGISRDIGYIGGGINRTYNNFKNNTDKNKLNIVYKTAKYPSHPIAYHPRVKKEDIQKLQNVFLNMPKEIKSILSIKEFIKTNTSEYDVIRNLNVKK</sequence>
<dbReference type="Proteomes" id="UP000472839">
    <property type="component" value="Unassembled WGS sequence"/>
</dbReference>
<keyword evidence="3" id="KW-1185">Reference proteome</keyword>
<organism evidence="1 4">
    <name type="scientific">Poseidonibacter ostreae</name>
    <dbReference type="NCBI Taxonomy" id="2654171"/>
    <lineage>
        <taxon>Bacteria</taxon>
        <taxon>Pseudomonadati</taxon>
        <taxon>Campylobacterota</taxon>
        <taxon>Epsilonproteobacteria</taxon>
        <taxon>Campylobacterales</taxon>
        <taxon>Arcobacteraceae</taxon>
        <taxon>Poseidonibacter</taxon>
    </lineage>
</organism>
<dbReference type="Pfam" id="PF12974">
    <property type="entry name" value="Phosphonate-bd"/>
    <property type="match status" value="1"/>
</dbReference>
<dbReference type="RefSeq" id="WP_152190834.1">
    <property type="nucleotide sequence ID" value="NZ_WFKJ01000031.1"/>
</dbReference>
<dbReference type="PANTHER" id="PTHR35841">
    <property type="entry name" value="PHOSPHONATES-BINDING PERIPLASMIC PROTEIN"/>
    <property type="match status" value="1"/>
</dbReference>
<comment type="caution">
    <text evidence="1">The sequence shown here is derived from an EMBL/GenBank/DDBJ whole genome shotgun (WGS) entry which is preliminary data.</text>
</comment>
<reference evidence="3 4" key="1">
    <citation type="submission" date="2019-10" db="EMBL/GenBank/DDBJ databases">
        <title>Poseidonibacter ostreae sp. nov., isolated from the gut of the Ostrea denselamellosa.</title>
        <authorList>
            <person name="Choi A."/>
        </authorList>
    </citation>
    <scope>NUCLEOTIDE SEQUENCE [LARGE SCALE GENOMIC DNA]</scope>
    <source>
        <strain evidence="1 4">SJOD-M-33</strain>
        <strain evidence="2 3">SJOD-M-5</strain>
    </source>
</reference>
<evidence type="ECO:0000313" key="4">
    <source>
        <dbReference type="Proteomes" id="UP000472839"/>
    </source>
</evidence>
<proteinExistence type="predicted"/>
<gene>
    <name evidence="2" type="ORF">GBG18_10305</name>
    <name evidence="1" type="ORF">GBG19_14865</name>
</gene>